<dbReference type="Proteomes" id="UP000001340">
    <property type="component" value="Unassembled WGS sequence"/>
</dbReference>
<sequence length="37" mass="4235">MDLCLGFGTNFSTKKYENDTMSFQKLEIGSTSKKDIR</sequence>
<organism evidence="1 2">
    <name type="scientific">Leptospira interrogans str. UI 12758</name>
    <dbReference type="NCBI Taxonomy" id="1049938"/>
    <lineage>
        <taxon>Bacteria</taxon>
        <taxon>Pseudomonadati</taxon>
        <taxon>Spirochaetota</taxon>
        <taxon>Spirochaetia</taxon>
        <taxon>Leptospirales</taxon>
        <taxon>Leptospiraceae</taxon>
        <taxon>Leptospira</taxon>
    </lineage>
</organism>
<evidence type="ECO:0000313" key="2">
    <source>
        <dbReference type="Proteomes" id="UP000001340"/>
    </source>
</evidence>
<dbReference type="AlphaFoldDB" id="A0A0E2CYW9"/>
<name>A0A0E2CYW9_LEPIR</name>
<reference evidence="1 2" key="1">
    <citation type="submission" date="2012-10" db="EMBL/GenBank/DDBJ databases">
        <authorList>
            <person name="Harkins D.M."/>
            <person name="Durkin A.S."/>
            <person name="Brinkac L.M."/>
            <person name="Haft D.H."/>
            <person name="Selengut J.D."/>
            <person name="Sanka R."/>
            <person name="DePew J."/>
            <person name="Purushe J."/>
            <person name="Chanthongthip A."/>
            <person name="Lattana O."/>
            <person name="Phetsouvanh R."/>
            <person name="Newton P.N."/>
            <person name="Vinetz J.M."/>
            <person name="Sutton G.G."/>
            <person name="Nierman W.C."/>
            <person name="Fouts D.E."/>
        </authorList>
    </citation>
    <scope>NUCLEOTIDE SEQUENCE [LARGE SCALE GENOMIC DNA]</scope>
    <source>
        <strain evidence="1 2">UI 12758</strain>
    </source>
</reference>
<proteinExistence type="predicted"/>
<dbReference type="EMBL" id="AHNR02000075">
    <property type="protein sequence ID" value="EKR52800.1"/>
    <property type="molecule type" value="Genomic_DNA"/>
</dbReference>
<protein>
    <submittedName>
        <fullName evidence="1">Uncharacterized protein</fullName>
    </submittedName>
</protein>
<evidence type="ECO:0000313" key="1">
    <source>
        <dbReference type="EMBL" id="EKR52800.1"/>
    </source>
</evidence>
<accession>A0A0E2CYW9</accession>
<comment type="caution">
    <text evidence="1">The sequence shown here is derived from an EMBL/GenBank/DDBJ whole genome shotgun (WGS) entry which is preliminary data.</text>
</comment>
<gene>
    <name evidence="1" type="ORF">LEP1GSC105_2519</name>
</gene>